<keyword evidence="1" id="KW-0813">Transport</keyword>
<protein>
    <submittedName>
        <fullName evidence="5">ABC transporter ATP-binding protein</fullName>
    </submittedName>
</protein>
<dbReference type="SUPFAM" id="SSF52540">
    <property type="entry name" value="P-loop containing nucleoside triphosphate hydrolases"/>
    <property type="match status" value="1"/>
</dbReference>
<accession>A0ABR7NK76</accession>
<evidence type="ECO:0000313" key="6">
    <source>
        <dbReference type="Proteomes" id="UP000658131"/>
    </source>
</evidence>
<dbReference type="InterPro" id="IPR003593">
    <property type="entry name" value="AAA+_ATPase"/>
</dbReference>
<organism evidence="5 6">
    <name type="scientific">Yanshouia hominis</name>
    <dbReference type="NCBI Taxonomy" id="2763673"/>
    <lineage>
        <taxon>Bacteria</taxon>
        <taxon>Bacillati</taxon>
        <taxon>Bacillota</taxon>
        <taxon>Clostridia</taxon>
        <taxon>Eubacteriales</taxon>
        <taxon>Oscillospiraceae</taxon>
        <taxon>Yanshouia</taxon>
    </lineage>
</organism>
<keyword evidence="6" id="KW-1185">Reference proteome</keyword>
<dbReference type="Gene3D" id="3.40.50.300">
    <property type="entry name" value="P-loop containing nucleotide triphosphate hydrolases"/>
    <property type="match status" value="1"/>
</dbReference>
<dbReference type="Gene3D" id="2.40.50.100">
    <property type="match status" value="1"/>
</dbReference>
<evidence type="ECO:0000256" key="3">
    <source>
        <dbReference type="ARBA" id="ARBA00022840"/>
    </source>
</evidence>
<dbReference type="InterPro" id="IPR003439">
    <property type="entry name" value="ABC_transporter-like_ATP-bd"/>
</dbReference>
<evidence type="ECO:0000256" key="1">
    <source>
        <dbReference type="ARBA" id="ARBA00022448"/>
    </source>
</evidence>
<evidence type="ECO:0000313" key="5">
    <source>
        <dbReference type="EMBL" id="MBC8576804.1"/>
    </source>
</evidence>
<dbReference type="Pfam" id="PF08402">
    <property type="entry name" value="TOBE_2"/>
    <property type="match status" value="1"/>
</dbReference>
<dbReference type="PANTHER" id="PTHR42781:SF4">
    <property type="entry name" value="SPERMIDINE_PUTRESCINE IMPORT ATP-BINDING PROTEIN POTA"/>
    <property type="match status" value="1"/>
</dbReference>
<dbReference type="EMBL" id="JACRTB010000015">
    <property type="protein sequence ID" value="MBC8576804.1"/>
    <property type="molecule type" value="Genomic_DNA"/>
</dbReference>
<dbReference type="Proteomes" id="UP000658131">
    <property type="component" value="Unassembled WGS sequence"/>
</dbReference>
<name>A0ABR7NK76_9FIRM</name>
<sequence length="369" mass="40667">MPEQIDVQLDQVTKRYEGRTVVDRLSLSVERGTFLSILGPSGCGKTTTLRMIGGFITPDEGSVRIAGEDVTDLPPSARSTSMVFQDYALFPHMTVADNIGFGLRMQRVKRPEARERIEKALSMVGLAGYGRRKPSQLSGGQRQRIALARSLVLHPTILLLDEPLGALDAQIRKQMQFELKQLQTSLGQTFVYVTHDQEEAMTMSDRVAIMRGGVIEQLGTPDEVYDHPRTLFVAQFLGECSSVRGRCEENGSFFSDTLGRLHGRITGVPFSGPAVLCIRPENIVFSPRGAERTDHAFSRPAVIRQRMFKGLNTWLCADCCGERIICEVIGKSALREGDEISLSFDPQNAVIVPDPGEEDPAVSGQEVEA</sequence>
<gene>
    <name evidence="5" type="ORF">H8717_10375</name>
</gene>
<dbReference type="SUPFAM" id="SSF50331">
    <property type="entry name" value="MOP-like"/>
    <property type="match status" value="1"/>
</dbReference>
<reference evidence="5 6" key="1">
    <citation type="submission" date="2020-08" db="EMBL/GenBank/DDBJ databases">
        <title>Genome public.</title>
        <authorList>
            <person name="Liu C."/>
            <person name="Sun Q."/>
        </authorList>
    </citation>
    <scope>NUCLEOTIDE SEQUENCE [LARGE SCALE GENOMIC DNA]</scope>
    <source>
        <strain evidence="5 6">BX1</strain>
    </source>
</reference>
<dbReference type="PROSITE" id="PS00211">
    <property type="entry name" value="ABC_TRANSPORTER_1"/>
    <property type="match status" value="1"/>
</dbReference>
<feature type="domain" description="ABC transporter" evidence="4">
    <location>
        <begin position="7"/>
        <end position="237"/>
    </location>
</feature>
<dbReference type="PROSITE" id="PS50893">
    <property type="entry name" value="ABC_TRANSPORTER_2"/>
    <property type="match status" value="1"/>
</dbReference>
<dbReference type="InterPro" id="IPR017871">
    <property type="entry name" value="ABC_transporter-like_CS"/>
</dbReference>
<dbReference type="InterPro" id="IPR050093">
    <property type="entry name" value="ABC_SmlMolc_Importer"/>
</dbReference>
<keyword evidence="3 5" id="KW-0067">ATP-binding</keyword>
<dbReference type="SMART" id="SM00382">
    <property type="entry name" value="AAA"/>
    <property type="match status" value="1"/>
</dbReference>
<keyword evidence="2" id="KW-0547">Nucleotide-binding</keyword>
<evidence type="ECO:0000256" key="2">
    <source>
        <dbReference type="ARBA" id="ARBA00022741"/>
    </source>
</evidence>
<comment type="caution">
    <text evidence="5">The sequence shown here is derived from an EMBL/GenBank/DDBJ whole genome shotgun (WGS) entry which is preliminary data.</text>
</comment>
<dbReference type="InterPro" id="IPR008995">
    <property type="entry name" value="Mo/tungstate-bd_C_term_dom"/>
</dbReference>
<dbReference type="InterPro" id="IPR013611">
    <property type="entry name" value="Transp-assoc_OB_typ2"/>
</dbReference>
<proteinExistence type="predicted"/>
<dbReference type="InterPro" id="IPR027417">
    <property type="entry name" value="P-loop_NTPase"/>
</dbReference>
<dbReference type="Pfam" id="PF00005">
    <property type="entry name" value="ABC_tran"/>
    <property type="match status" value="1"/>
</dbReference>
<dbReference type="RefSeq" id="WP_262400307.1">
    <property type="nucleotide sequence ID" value="NZ_JACRTB010000015.1"/>
</dbReference>
<dbReference type="PANTHER" id="PTHR42781">
    <property type="entry name" value="SPERMIDINE/PUTRESCINE IMPORT ATP-BINDING PROTEIN POTA"/>
    <property type="match status" value="1"/>
</dbReference>
<evidence type="ECO:0000259" key="4">
    <source>
        <dbReference type="PROSITE" id="PS50893"/>
    </source>
</evidence>
<dbReference type="GO" id="GO:0005524">
    <property type="term" value="F:ATP binding"/>
    <property type="evidence" value="ECO:0007669"/>
    <property type="project" value="UniProtKB-KW"/>
</dbReference>